<gene>
    <name evidence="2" type="ORF">J4Q44_G00372230</name>
</gene>
<feature type="region of interest" description="Disordered" evidence="1">
    <location>
        <begin position="1"/>
        <end position="81"/>
    </location>
</feature>
<comment type="caution">
    <text evidence="2">The sequence shown here is derived from an EMBL/GenBank/DDBJ whole genome shotgun (WGS) entry which is preliminary data.</text>
</comment>
<evidence type="ECO:0000256" key="1">
    <source>
        <dbReference type="SAM" id="MobiDB-lite"/>
    </source>
</evidence>
<evidence type="ECO:0000313" key="2">
    <source>
        <dbReference type="EMBL" id="KAK6292639.1"/>
    </source>
</evidence>
<accession>A0AAN8Q5U1</accession>
<evidence type="ECO:0000313" key="3">
    <source>
        <dbReference type="Proteomes" id="UP001356427"/>
    </source>
</evidence>
<dbReference type="AlphaFoldDB" id="A0AAN8Q5U1"/>
<feature type="compositionally biased region" description="Basic and acidic residues" evidence="1">
    <location>
        <begin position="46"/>
        <end position="81"/>
    </location>
</feature>
<sequence>MMMSDPRLARASPGVGGAKKLRKPRSTFYESVQTWTHTKKTGNLGETKKEPHKKIDTAEEKKEDPFGDVIKGNHDCHPHPC</sequence>
<reference evidence="2 3" key="1">
    <citation type="submission" date="2021-04" db="EMBL/GenBank/DDBJ databases">
        <authorList>
            <person name="De Guttry C."/>
            <person name="Zahm M."/>
            <person name="Klopp C."/>
            <person name="Cabau C."/>
            <person name="Louis A."/>
            <person name="Berthelot C."/>
            <person name="Parey E."/>
            <person name="Roest Crollius H."/>
            <person name="Montfort J."/>
            <person name="Robinson-Rechavi M."/>
            <person name="Bucao C."/>
            <person name="Bouchez O."/>
            <person name="Gislard M."/>
            <person name="Lluch J."/>
            <person name="Milhes M."/>
            <person name="Lampietro C."/>
            <person name="Lopez Roques C."/>
            <person name="Donnadieu C."/>
            <person name="Braasch I."/>
            <person name="Desvignes T."/>
            <person name="Postlethwait J."/>
            <person name="Bobe J."/>
            <person name="Wedekind C."/>
            <person name="Guiguen Y."/>
        </authorList>
    </citation>
    <scope>NUCLEOTIDE SEQUENCE [LARGE SCALE GENOMIC DNA]</scope>
    <source>
        <strain evidence="2">Cs_M1</strain>
        <tissue evidence="2">Blood</tissue>
    </source>
</reference>
<organism evidence="2 3">
    <name type="scientific">Coregonus suidteri</name>
    <dbReference type="NCBI Taxonomy" id="861788"/>
    <lineage>
        <taxon>Eukaryota</taxon>
        <taxon>Metazoa</taxon>
        <taxon>Chordata</taxon>
        <taxon>Craniata</taxon>
        <taxon>Vertebrata</taxon>
        <taxon>Euteleostomi</taxon>
        <taxon>Actinopterygii</taxon>
        <taxon>Neopterygii</taxon>
        <taxon>Teleostei</taxon>
        <taxon>Protacanthopterygii</taxon>
        <taxon>Salmoniformes</taxon>
        <taxon>Salmonidae</taxon>
        <taxon>Coregoninae</taxon>
        <taxon>Coregonus</taxon>
    </lineage>
</organism>
<dbReference type="EMBL" id="JAGTTL010000038">
    <property type="protein sequence ID" value="KAK6292639.1"/>
    <property type="molecule type" value="Genomic_DNA"/>
</dbReference>
<dbReference type="Proteomes" id="UP001356427">
    <property type="component" value="Unassembled WGS sequence"/>
</dbReference>
<name>A0AAN8Q5U1_9TELE</name>
<keyword evidence="3" id="KW-1185">Reference proteome</keyword>
<protein>
    <submittedName>
        <fullName evidence="2">Uncharacterized protein</fullName>
    </submittedName>
</protein>
<proteinExistence type="predicted"/>